<organism evidence="2 3">
    <name type="scientific">Theileria equi strain WA</name>
    <dbReference type="NCBI Taxonomy" id="1537102"/>
    <lineage>
        <taxon>Eukaryota</taxon>
        <taxon>Sar</taxon>
        <taxon>Alveolata</taxon>
        <taxon>Apicomplexa</taxon>
        <taxon>Aconoidasida</taxon>
        <taxon>Piroplasmida</taxon>
        <taxon>Theileriidae</taxon>
        <taxon>Theileria</taxon>
    </lineage>
</organism>
<feature type="transmembrane region" description="Helical" evidence="1">
    <location>
        <begin position="185"/>
        <end position="212"/>
    </location>
</feature>
<keyword evidence="3" id="KW-1185">Reference proteome</keyword>
<feature type="transmembrane region" description="Helical" evidence="1">
    <location>
        <begin position="463"/>
        <end position="486"/>
    </location>
</feature>
<accession>L0B1P1</accession>
<feature type="transmembrane region" description="Helical" evidence="1">
    <location>
        <begin position="106"/>
        <end position="123"/>
    </location>
</feature>
<evidence type="ECO:0000313" key="3">
    <source>
        <dbReference type="Proteomes" id="UP000031512"/>
    </source>
</evidence>
<dbReference type="Proteomes" id="UP000031512">
    <property type="component" value="Chromosome 3"/>
</dbReference>
<feature type="transmembrane region" description="Helical" evidence="1">
    <location>
        <begin position="418"/>
        <end position="442"/>
    </location>
</feature>
<feature type="transmembrane region" description="Helical" evidence="1">
    <location>
        <begin position="12"/>
        <end position="32"/>
    </location>
</feature>
<evidence type="ECO:0000313" key="2">
    <source>
        <dbReference type="EMBL" id="AFZ81388.1"/>
    </source>
</evidence>
<dbReference type="KEGG" id="beq:BEWA_007970"/>
<dbReference type="GeneID" id="15804832"/>
<keyword evidence="1" id="KW-0812">Transmembrane</keyword>
<sequence>MEGFTSFQPVAVIVHLSFFILGCISIEIFLAIRERNASTMQRADSALQDALESARNRFINRSSLISMKRLGTLVFGLGCMSSFGFIFDTCLLNFVDSEADRKFVTFIWDCDVILAASLLYIIVPSGLFHKYIKLKPEYKFRQRFLRFFLFVGSWIVFGLILGKVMLLEAFSRSKNETKSFALLSILYTFCFGLAFISILMGFSAVYLIYIVYAIHRDASYIKQLEDLISDSKKVLRDLKMFVKDANFSDDESCSEEVLMDEMYRTTDYYDRAVQLRMNNTQRKYGRTSSILSKFPRLSRIINKVTGSQDGDQYGDYKNMINDIKNEIRYLRILKMEKESTSNKKGRLYLYLRYLEATVSVINCCISSRRALIVLFGSVTISSEVQNADVLASTYYYFMGKDVAAEILHVDSPTPVLDAVISGVNLIFIVNIIASSFGYFLDFGKILLNTKYLQKRKLLSDNSLGLALTSFCILSFPSQFCLLIPFLPHHFKKFLLELFFGGSARVWAGLRYCFDTLVFFSSVFTFFGVLFLRYSRKIKNNVYCNV</sequence>
<protein>
    <submittedName>
        <fullName evidence="2">Uncharacterized protein</fullName>
    </submittedName>
</protein>
<evidence type="ECO:0000256" key="1">
    <source>
        <dbReference type="SAM" id="Phobius"/>
    </source>
</evidence>
<feature type="transmembrane region" description="Helical" evidence="1">
    <location>
        <begin position="506"/>
        <end position="531"/>
    </location>
</feature>
<keyword evidence="1" id="KW-1133">Transmembrane helix</keyword>
<dbReference type="OrthoDB" id="364875at2759"/>
<dbReference type="EMBL" id="CP001670">
    <property type="protein sequence ID" value="AFZ81388.1"/>
    <property type="molecule type" value="Genomic_DNA"/>
</dbReference>
<dbReference type="VEuPathDB" id="PiroplasmaDB:BEWA_007970"/>
<feature type="transmembrane region" description="Helical" evidence="1">
    <location>
        <begin position="371"/>
        <end position="398"/>
    </location>
</feature>
<dbReference type="RefSeq" id="XP_004831054.1">
    <property type="nucleotide sequence ID" value="XM_004830997.1"/>
</dbReference>
<dbReference type="eggNOG" id="ENOG502QX2K">
    <property type="taxonomic scope" value="Eukaryota"/>
</dbReference>
<keyword evidence="1" id="KW-0472">Membrane</keyword>
<gene>
    <name evidence="2" type="ORF">BEWA_007970</name>
</gene>
<proteinExistence type="predicted"/>
<feature type="transmembrane region" description="Helical" evidence="1">
    <location>
        <begin position="144"/>
        <end position="165"/>
    </location>
</feature>
<feature type="transmembrane region" description="Helical" evidence="1">
    <location>
        <begin position="70"/>
        <end position="94"/>
    </location>
</feature>
<dbReference type="AlphaFoldDB" id="L0B1P1"/>
<reference evidence="2 3" key="1">
    <citation type="journal article" date="2012" name="BMC Genomics">
        <title>Comparative genomic analysis and phylogenetic position of Theileria equi.</title>
        <authorList>
            <person name="Kappmeyer L.S."/>
            <person name="Thiagarajan M."/>
            <person name="Herndon D.R."/>
            <person name="Ramsay J.D."/>
            <person name="Caler E."/>
            <person name="Djikeng A."/>
            <person name="Gillespie J.J."/>
            <person name="Lau A.O."/>
            <person name="Roalson E.H."/>
            <person name="Silva J.C."/>
            <person name="Silva M.G."/>
            <person name="Suarez C.E."/>
            <person name="Ueti M.W."/>
            <person name="Nene V.M."/>
            <person name="Mealey R.H."/>
            <person name="Knowles D.P."/>
            <person name="Brayton K.A."/>
        </authorList>
    </citation>
    <scope>NUCLEOTIDE SEQUENCE [LARGE SCALE GENOMIC DNA]</scope>
    <source>
        <strain evidence="2 3">WA</strain>
    </source>
</reference>
<name>L0B1P1_THEEQ</name>